<organism evidence="1 2">
    <name type="scientific">Aphis glycines</name>
    <name type="common">Soybean aphid</name>
    <dbReference type="NCBI Taxonomy" id="307491"/>
    <lineage>
        <taxon>Eukaryota</taxon>
        <taxon>Metazoa</taxon>
        <taxon>Ecdysozoa</taxon>
        <taxon>Arthropoda</taxon>
        <taxon>Hexapoda</taxon>
        <taxon>Insecta</taxon>
        <taxon>Pterygota</taxon>
        <taxon>Neoptera</taxon>
        <taxon>Paraneoptera</taxon>
        <taxon>Hemiptera</taxon>
        <taxon>Sternorrhyncha</taxon>
        <taxon>Aphidomorpha</taxon>
        <taxon>Aphidoidea</taxon>
        <taxon>Aphididae</taxon>
        <taxon>Aphidini</taxon>
        <taxon>Aphis</taxon>
        <taxon>Aphis</taxon>
    </lineage>
</organism>
<name>A0A6G0U4J9_APHGL</name>
<dbReference type="Proteomes" id="UP000475862">
    <property type="component" value="Unassembled WGS sequence"/>
</dbReference>
<dbReference type="AlphaFoldDB" id="A0A6G0U4J9"/>
<comment type="caution">
    <text evidence="1">The sequence shown here is derived from an EMBL/GenBank/DDBJ whole genome shotgun (WGS) entry which is preliminary data.</text>
</comment>
<reference evidence="1 2" key="1">
    <citation type="submission" date="2019-08" db="EMBL/GenBank/DDBJ databases">
        <title>The genome of the soybean aphid Biotype 1, its phylome, world population structure and adaptation to the North American continent.</title>
        <authorList>
            <person name="Giordano R."/>
            <person name="Donthu R.K."/>
            <person name="Hernandez A.G."/>
            <person name="Wright C.L."/>
            <person name="Zimin A.V."/>
        </authorList>
    </citation>
    <scope>NUCLEOTIDE SEQUENCE [LARGE SCALE GENOMIC DNA]</scope>
    <source>
        <tissue evidence="1">Whole aphids</tissue>
    </source>
</reference>
<keyword evidence="2" id="KW-1185">Reference proteome</keyword>
<protein>
    <submittedName>
        <fullName evidence="1">Uncharacterized protein</fullName>
    </submittedName>
</protein>
<dbReference type="EMBL" id="VYZN01000008">
    <property type="protein sequence ID" value="KAE9543549.1"/>
    <property type="molecule type" value="Genomic_DNA"/>
</dbReference>
<gene>
    <name evidence="1" type="ORF">AGLY_002349</name>
</gene>
<proteinExistence type="predicted"/>
<evidence type="ECO:0000313" key="2">
    <source>
        <dbReference type="Proteomes" id="UP000475862"/>
    </source>
</evidence>
<accession>A0A6G0U4J9</accession>
<evidence type="ECO:0000313" key="1">
    <source>
        <dbReference type="EMBL" id="KAE9543549.1"/>
    </source>
</evidence>
<sequence>MSIFTQLLYKNCIYKCIKALKLDYCSKTAFIIRKKHIRPETLSEKLVNSVIPLFLRVPFKHKKVHRKPVDERTSANDFKYAKTRCIKHTENNKGIRRNTNHSKELIYHAELVEQKCAQYIKIILHKLKRWSFIDFADYQFHQAFLFIDSTCYQFCRIFVYVDFDDLTKILI</sequence>